<organism evidence="1 2">
    <name type="scientific">Streptomyces umbrinus</name>
    <dbReference type="NCBI Taxonomy" id="67370"/>
    <lineage>
        <taxon>Bacteria</taxon>
        <taxon>Bacillati</taxon>
        <taxon>Actinomycetota</taxon>
        <taxon>Actinomycetes</taxon>
        <taxon>Kitasatosporales</taxon>
        <taxon>Streptomycetaceae</taxon>
        <taxon>Streptomyces</taxon>
        <taxon>Streptomyces phaeochromogenes group</taxon>
    </lineage>
</organism>
<dbReference type="EMBL" id="JAUSZI010000002">
    <property type="protein sequence ID" value="MDQ1033087.1"/>
    <property type="molecule type" value="Genomic_DNA"/>
</dbReference>
<proteinExistence type="predicted"/>
<evidence type="ECO:0000313" key="1">
    <source>
        <dbReference type="EMBL" id="MDQ1033087.1"/>
    </source>
</evidence>
<reference evidence="1 2" key="1">
    <citation type="submission" date="2023-07" db="EMBL/GenBank/DDBJ databases">
        <title>Comparative genomics of wheat-associated soil bacteria to identify genetic determinants of phenazine resistance.</title>
        <authorList>
            <person name="Mouncey N."/>
        </authorList>
    </citation>
    <scope>NUCLEOTIDE SEQUENCE [LARGE SCALE GENOMIC DNA]</scope>
    <source>
        <strain evidence="1 2">V2I4</strain>
    </source>
</reference>
<accession>A0ABU0TBS1</accession>
<comment type="caution">
    <text evidence="1">The sequence shown here is derived from an EMBL/GenBank/DDBJ whole genome shotgun (WGS) entry which is preliminary data.</text>
</comment>
<keyword evidence="2" id="KW-1185">Reference proteome</keyword>
<gene>
    <name evidence="1" type="ORF">QF035_010669</name>
</gene>
<dbReference type="Proteomes" id="UP001230328">
    <property type="component" value="Unassembled WGS sequence"/>
</dbReference>
<protein>
    <submittedName>
        <fullName evidence="1">Uncharacterized protein</fullName>
    </submittedName>
</protein>
<name>A0ABU0TBS1_9ACTN</name>
<sequence>MRALATLEPNVSLHRVVFFLHERGLLTPDHDRTTPTSPSLARLDTARTDAWHRQAIEAKLQQLPGAMADQMRTWAAVRRGEGRRPHPPADYTRIRRDLHVVLPVLTLWSQDGLDLREITTAHVTSALGDRQGHQARGVHHVLLSVFRALKQERTVFTNPLAGLSLTTPVRLPEPLPMTALDLARGTLTVHLRGQPHTVYLDTLTRRLLDEWLQERHDQWPASPNPRLLVTTHSAHHPALPPVSYCALRRAFDRTGITPRQMWSDRVLDEARQTADPVHLVHLFGIHPGTAVRYVHAAHPDKALPHTR</sequence>
<dbReference type="InterPro" id="IPR011010">
    <property type="entry name" value="DNA_brk_join_enz"/>
</dbReference>
<dbReference type="SUPFAM" id="SSF56349">
    <property type="entry name" value="DNA breaking-rejoining enzymes"/>
    <property type="match status" value="1"/>
</dbReference>
<evidence type="ECO:0000313" key="2">
    <source>
        <dbReference type="Proteomes" id="UP001230328"/>
    </source>
</evidence>